<evidence type="ECO:0000313" key="1">
    <source>
        <dbReference type="EMBL" id="KAI3688838.1"/>
    </source>
</evidence>
<keyword evidence="2" id="KW-1185">Reference proteome</keyword>
<accession>A0ACB8YU71</accession>
<protein>
    <submittedName>
        <fullName evidence="1">Uncharacterized protein</fullName>
    </submittedName>
</protein>
<proteinExistence type="predicted"/>
<reference evidence="1 2" key="2">
    <citation type="journal article" date="2022" name="Mol. Ecol. Resour.">
        <title>The genomes of chicory, endive, great burdock and yacon provide insights into Asteraceae paleo-polyploidization history and plant inulin production.</title>
        <authorList>
            <person name="Fan W."/>
            <person name="Wang S."/>
            <person name="Wang H."/>
            <person name="Wang A."/>
            <person name="Jiang F."/>
            <person name="Liu H."/>
            <person name="Zhao H."/>
            <person name="Xu D."/>
            <person name="Zhang Y."/>
        </authorList>
    </citation>
    <scope>NUCLEOTIDE SEQUENCE [LARGE SCALE GENOMIC DNA]</scope>
    <source>
        <strain evidence="2">cv. Punajuju</strain>
        <tissue evidence="1">Leaves</tissue>
    </source>
</reference>
<gene>
    <name evidence="1" type="ORF">L2E82_46709</name>
</gene>
<dbReference type="EMBL" id="CM042017">
    <property type="protein sequence ID" value="KAI3688838.1"/>
    <property type="molecule type" value="Genomic_DNA"/>
</dbReference>
<reference evidence="2" key="1">
    <citation type="journal article" date="2022" name="Mol. Ecol. Resour.">
        <title>The genomes of chicory, endive, great burdock and yacon provide insights into Asteraceae palaeo-polyploidization history and plant inulin production.</title>
        <authorList>
            <person name="Fan W."/>
            <person name="Wang S."/>
            <person name="Wang H."/>
            <person name="Wang A."/>
            <person name="Jiang F."/>
            <person name="Liu H."/>
            <person name="Zhao H."/>
            <person name="Xu D."/>
            <person name="Zhang Y."/>
        </authorList>
    </citation>
    <scope>NUCLEOTIDE SEQUENCE [LARGE SCALE GENOMIC DNA]</scope>
    <source>
        <strain evidence="2">cv. Punajuju</strain>
    </source>
</reference>
<organism evidence="1 2">
    <name type="scientific">Cichorium intybus</name>
    <name type="common">Chicory</name>
    <dbReference type="NCBI Taxonomy" id="13427"/>
    <lineage>
        <taxon>Eukaryota</taxon>
        <taxon>Viridiplantae</taxon>
        <taxon>Streptophyta</taxon>
        <taxon>Embryophyta</taxon>
        <taxon>Tracheophyta</taxon>
        <taxon>Spermatophyta</taxon>
        <taxon>Magnoliopsida</taxon>
        <taxon>eudicotyledons</taxon>
        <taxon>Gunneridae</taxon>
        <taxon>Pentapetalae</taxon>
        <taxon>asterids</taxon>
        <taxon>campanulids</taxon>
        <taxon>Asterales</taxon>
        <taxon>Asteraceae</taxon>
        <taxon>Cichorioideae</taxon>
        <taxon>Cichorieae</taxon>
        <taxon>Cichoriinae</taxon>
        <taxon>Cichorium</taxon>
    </lineage>
</organism>
<comment type="caution">
    <text evidence="1">The sequence shown here is derived from an EMBL/GenBank/DDBJ whole genome shotgun (WGS) entry which is preliminary data.</text>
</comment>
<evidence type="ECO:0000313" key="2">
    <source>
        <dbReference type="Proteomes" id="UP001055811"/>
    </source>
</evidence>
<dbReference type="Proteomes" id="UP001055811">
    <property type="component" value="Linkage Group LG09"/>
</dbReference>
<sequence length="112" mass="12000">MGNMAGLSSKFDPTKGFPGEPPKGGQGERVSEAGCGVCTTNPFREPPVRVVNIALSVMAYEYPMKKLLVNVWDVGGSQLTLFAFMEAAKFAKHCLPYCSPTLISTSKVAEIV</sequence>
<name>A0ACB8YU71_CICIN</name>